<dbReference type="InterPro" id="IPR044925">
    <property type="entry name" value="His-Me_finger_sf"/>
</dbReference>
<dbReference type="GO" id="GO:0004519">
    <property type="term" value="F:endonuclease activity"/>
    <property type="evidence" value="ECO:0007669"/>
    <property type="project" value="UniProtKB-KW"/>
</dbReference>
<dbReference type="SUPFAM" id="SSF54060">
    <property type="entry name" value="His-Me finger endonucleases"/>
    <property type="match status" value="1"/>
</dbReference>
<evidence type="ECO:0000313" key="3">
    <source>
        <dbReference type="EMBL" id="XDJ68755.1"/>
    </source>
</evidence>
<reference evidence="3" key="1">
    <citation type="submission" date="2024-05" db="EMBL/GenBank/DDBJ databases">
        <authorList>
            <person name="Luo Y.-C."/>
            <person name="Nicholds J."/>
            <person name="Mortimer T."/>
            <person name="Maboni G."/>
        </authorList>
    </citation>
    <scope>NUCLEOTIDE SEQUENCE</scope>
    <source>
        <strain evidence="3">144863</strain>
    </source>
</reference>
<accession>A0AB39ER83</accession>
<keyword evidence="3" id="KW-0255">Endonuclease</keyword>
<feature type="compositionally biased region" description="Basic and acidic residues" evidence="1">
    <location>
        <begin position="14"/>
        <end position="25"/>
    </location>
</feature>
<feature type="region of interest" description="Disordered" evidence="1">
    <location>
        <begin position="1"/>
        <end position="31"/>
    </location>
</feature>
<feature type="domain" description="HNH nuclease" evidence="2">
    <location>
        <begin position="65"/>
        <end position="107"/>
    </location>
</feature>
<keyword evidence="3" id="KW-0540">Nuclease</keyword>
<dbReference type="RefSeq" id="WP_368655415.1">
    <property type="nucleotide sequence ID" value="NZ_CP158262.1"/>
</dbReference>
<protein>
    <submittedName>
        <fullName evidence="3">HNH endonuclease</fullName>
    </submittedName>
</protein>
<gene>
    <name evidence="3" type="ORF">ABRY94_11830</name>
</gene>
<organism evidence="3">
    <name type="scientific">Castellaniella ginsengisoli</name>
    <dbReference type="NCBI Taxonomy" id="546114"/>
    <lineage>
        <taxon>Bacteria</taxon>
        <taxon>Pseudomonadati</taxon>
        <taxon>Pseudomonadota</taxon>
        <taxon>Betaproteobacteria</taxon>
        <taxon>Burkholderiales</taxon>
        <taxon>Alcaligenaceae</taxon>
        <taxon>Castellaniella</taxon>
    </lineage>
</organism>
<dbReference type="Gene3D" id="3.90.75.10">
    <property type="entry name" value="Homing Intron 3 (I-ppo) Encoded Endonuclease, Chain A"/>
    <property type="match status" value="1"/>
</dbReference>
<dbReference type="AlphaFoldDB" id="A0AB39ER83"/>
<dbReference type="EMBL" id="CP158262">
    <property type="protein sequence ID" value="XDJ68755.1"/>
    <property type="molecule type" value="Genomic_DNA"/>
</dbReference>
<dbReference type="InterPro" id="IPR044930">
    <property type="entry name" value="Homing_endonuclease_His-Me"/>
</dbReference>
<keyword evidence="3" id="KW-0378">Hydrolase</keyword>
<evidence type="ECO:0000256" key="1">
    <source>
        <dbReference type="SAM" id="MobiDB-lite"/>
    </source>
</evidence>
<evidence type="ECO:0000259" key="2">
    <source>
        <dbReference type="Pfam" id="PF13392"/>
    </source>
</evidence>
<sequence length="162" mass="18594">MTFHDQPMSLEDLAFPRDRQARSDTRAIPAGTIDPSGLQGECIDGPGERTRLGYVRVWVSGVRLLAHVVAWELINGPVPTGMELDHKCRNRWCRNPLHLEPVSHAENCRRSPATTKLDWEKVREIRRRYVAGESITHLGRQFDVTKQAIWLIVNHKNWKEPA</sequence>
<dbReference type="InterPro" id="IPR003615">
    <property type="entry name" value="HNH_nuc"/>
</dbReference>
<proteinExistence type="predicted"/>
<name>A0AB39ER83_9BURK</name>
<dbReference type="Pfam" id="PF13392">
    <property type="entry name" value="HNH_3"/>
    <property type="match status" value="1"/>
</dbReference>